<dbReference type="GO" id="GO:0003723">
    <property type="term" value="F:RNA binding"/>
    <property type="evidence" value="ECO:0000318"/>
    <property type="project" value="GO_Central"/>
</dbReference>
<comment type="subcellular location">
    <subcellularLocation>
        <location evidence="1">Nucleus</location>
        <location evidence="1">Nucleolus</location>
    </subcellularLocation>
</comment>
<dbReference type="OrthoDB" id="21467at2759"/>
<evidence type="ECO:0000256" key="1">
    <source>
        <dbReference type="ARBA" id="ARBA00004604"/>
    </source>
</evidence>
<reference evidence="7" key="1">
    <citation type="journal article" date="2016" name="Nature">
        <title>The genome of the seagrass Zostera marina reveals angiosperm adaptation to the sea.</title>
        <authorList>
            <person name="Olsen J.L."/>
            <person name="Rouze P."/>
            <person name="Verhelst B."/>
            <person name="Lin Y.-C."/>
            <person name="Bayer T."/>
            <person name="Collen J."/>
            <person name="Dattolo E."/>
            <person name="De Paoli E."/>
            <person name="Dittami S."/>
            <person name="Maumus F."/>
            <person name="Michel G."/>
            <person name="Kersting A."/>
            <person name="Lauritano C."/>
            <person name="Lohaus R."/>
            <person name="Toepel M."/>
            <person name="Tonon T."/>
            <person name="Vanneste K."/>
            <person name="Amirebrahimi M."/>
            <person name="Brakel J."/>
            <person name="Bostroem C."/>
            <person name="Chovatia M."/>
            <person name="Grimwood J."/>
            <person name="Jenkins J.W."/>
            <person name="Jueterbock A."/>
            <person name="Mraz A."/>
            <person name="Stam W.T."/>
            <person name="Tice H."/>
            <person name="Bornberg-Bauer E."/>
            <person name="Green P.J."/>
            <person name="Pearson G.A."/>
            <person name="Procaccini G."/>
            <person name="Duarte C.M."/>
            <person name="Schmutz J."/>
            <person name="Reusch T.B.H."/>
            <person name="Van de Peer Y."/>
        </authorList>
    </citation>
    <scope>NUCLEOTIDE SEQUENCE [LARGE SCALE GENOMIC DNA]</scope>
    <source>
        <strain evidence="7">cv. Finnish</strain>
    </source>
</reference>
<evidence type="ECO:0000313" key="6">
    <source>
        <dbReference type="EMBL" id="KMZ63162.1"/>
    </source>
</evidence>
<gene>
    <name evidence="6" type="ORF">ZOSMA_41G00040</name>
</gene>
<sequence length="185" mass="21607">MSIVSNAPSKKMSVVVPTNGPAPPTALYIGHIPHGFFEEEMKGFFSQFGTLKRLRIARSKKTGKSKHYGFLEFENPEVAKIVADEINNYKLMENLLRVHLIPPERVHPKLWKGSNRGFQLRNWCEMERRRHNKEKTIEEHNKLVKRIVSKDKKRREMLKKAGIEYEFPEFVGIHQAPKKIKFAQD</sequence>
<keyword evidence="3" id="KW-0539">Nucleus</keyword>
<dbReference type="SUPFAM" id="SSF54928">
    <property type="entry name" value="RNA-binding domain, RBD"/>
    <property type="match status" value="1"/>
</dbReference>
<dbReference type="InterPro" id="IPR000504">
    <property type="entry name" value="RRM_dom"/>
</dbReference>
<name>A0A0K9P4M3_ZOSMR</name>
<dbReference type="OMA" id="FYEKQMK"/>
<organism evidence="6 7">
    <name type="scientific">Zostera marina</name>
    <name type="common">Eelgrass</name>
    <dbReference type="NCBI Taxonomy" id="29655"/>
    <lineage>
        <taxon>Eukaryota</taxon>
        <taxon>Viridiplantae</taxon>
        <taxon>Streptophyta</taxon>
        <taxon>Embryophyta</taxon>
        <taxon>Tracheophyta</taxon>
        <taxon>Spermatophyta</taxon>
        <taxon>Magnoliopsida</taxon>
        <taxon>Liliopsida</taxon>
        <taxon>Zosteraceae</taxon>
        <taxon>Zostera</taxon>
    </lineage>
</organism>
<dbReference type="PROSITE" id="PS50102">
    <property type="entry name" value="RRM"/>
    <property type="match status" value="1"/>
</dbReference>
<evidence type="ECO:0000259" key="5">
    <source>
        <dbReference type="PROSITE" id="PS50102"/>
    </source>
</evidence>
<dbReference type="Gene3D" id="3.30.70.330">
    <property type="match status" value="1"/>
</dbReference>
<keyword evidence="2 4" id="KW-0694">RNA-binding</keyword>
<dbReference type="CDD" id="cd12307">
    <property type="entry name" value="RRM_NIFK_like"/>
    <property type="match status" value="1"/>
</dbReference>
<evidence type="ECO:0000313" key="7">
    <source>
        <dbReference type="Proteomes" id="UP000036987"/>
    </source>
</evidence>
<dbReference type="GO" id="GO:0005730">
    <property type="term" value="C:nucleolus"/>
    <property type="evidence" value="ECO:0000318"/>
    <property type="project" value="GO_Central"/>
</dbReference>
<dbReference type="STRING" id="29655.A0A0K9P4M3"/>
<evidence type="ECO:0000256" key="2">
    <source>
        <dbReference type="ARBA" id="ARBA00022884"/>
    </source>
</evidence>
<dbReference type="InterPro" id="IPR035979">
    <property type="entry name" value="RBD_domain_sf"/>
</dbReference>
<evidence type="ECO:0000256" key="3">
    <source>
        <dbReference type="ARBA" id="ARBA00023242"/>
    </source>
</evidence>
<dbReference type="PANTHER" id="PTHR46754">
    <property type="entry name" value="MKI67 FHA DOMAIN-INTERACTING NUCLEOLAR PHOSPHOPROTEIN"/>
    <property type="match status" value="1"/>
</dbReference>
<dbReference type="InterPro" id="IPR012677">
    <property type="entry name" value="Nucleotide-bd_a/b_plait_sf"/>
</dbReference>
<keyword evidence="7" id="KW-1185">Reference proteome</keyword>
<accession>A0A0K9P4M3</accession>
<proteinExistence type="predicted"/>
<dbReference type="SMART" id="SM00360">
    <property type="entry name" value="RRM"/>
    <property type="match status" value="1"/>
</dbReference>
<comment type="caution">
    <text evidence="6">The sequence shown here is derived from an EMBL/GenBank/DDBJ whole genome shotgun (WGS) entry which is preliminary data.</text>
</comment>
<dbReference type="EMBL" id="LFYR01001258">
    <property type="protein sequence ID" value="KMZ63162.1"/>
    <property type="molecule type" value="Genomic_DNA"/>
</dbReference>
<dbReference type="Proteomes" id="UP000036987">
    <property type="component" value="Unassembled WGS sequence"/>
</dbReference>
<protein>
    <recommendedName>
        <fullName evidence="5">RRM domain-containing protein</fullName>
    </recommendedName>
</protein>
<evidence type="ECO:0000256" key="4">
    <source>
        <dbReference type="PROSITE-ProRule" id="PRU00176"/>
    </source>
</evidence>
<dbReference type="Pfam" id="PF00076">
    <property type="entry name" value="RRM_1"/>
    <property type="match status" value="1"/>
</dbReference>
<feature type="domain" description="RRM" evidence="5">
    <location>
        <begin position="25"/>
        <end position="103"/>
    </location>
</feature>
<dbReference type="AlphaFoldDB" id="A0A0K9P4M3"/>